<reference evidence="2 3" key="1">
    <citation type="journal article" date="2019" name="Front. Genet.">
        <title>Whole-Genome Sequencing of the Opportunistic Yeast Pathogen Candida inconspicua Uncovers Its Hybrid Origin.</title>
        <authorList>
            <person name="Mixao V."/>
            <person name="Hansen A.P."/>
            <person name="Saus E."/>
            <person name="Boekhout T."/>
            <person name="Lass-Florl C."/>
            <person name="Gabaldon T."/>
        </authorList>
    </citation>
    <scope>NUCLEOTIDE SEQUENCE [LARGE SCALE GENOMIC DNA]</scope>
    <source>
        <strain evidence="2 3">CBS 180</strain>
    </source>
</reference>
<sequence length="368" mass="42769">MKYFLNHSEELYIILKVFMLAEQFKRKTYMNGEISSSIKTRSEQQNCKKRIKYWLLSFWRYISKNGPKIDKYKTSINDLKSEEINNWKYSRLILSYDILSVKRIIRLREKAIQQKPQESLGVKHNINQNCTTMKTTKLEPGYIKPKEDTSMIKRIGSKDSLNISGEIIDEKSAIYSSFKPSGSFQSFVDSPVISLTKKTSEVEKSLFSQESLSESPKRKLPPIPVDNYTTLIKKERPLRSTKKKLCSEKASNNQLGSRVSKEGLYVESKFNEGNFKNCSPKESIHSEYDKVGTMTAKERNKRFLKSLPYEDSNNVDSNINHRPNTLIPSEYELLFLSEEDSVRFYRMQNSRRSTARNSIRKSDVSKSS</sequence>
<gene>
    <name evidence="2" type="ORF">CANINC_002904</name>
</gene>
<feature type="region of interest" description="Disordered" evidence="1">
    <location>
        <begin position="349"/>
        <end position="368"/>
    </location>
</feature>
<accession>A0A4T0X1M3</accession>
<proteinExistence type="predicted"/>
<dbReference type="Proteomes" id="UP000307173">
    <property type="component" value="Unassembled WGS sequence"/>
</dbReference>
<keyword evidence="3" id="KW-1185">Reference proteome</keyword>
<evidence type="ECO:0000313" key="3">
    <source>
        <dbReference type="Proteomes" id="UP000307173"/>
    </source>
</evidence>
<protein>
    <submittedName>
        <fullName evidence="2">Uncharacterized protein</fullName>
    </submittedName>
</protein>
<evidence type="ECO:0000313" key="2">
    <source>
        <dbReference type="EMBL" id="TID25514.1"/>
    </source>
</evidence>
<dbReference type="EMBL" id="SELW01000481">
    <property type="protein sequence ID" value="TID25514.1"/>
    <property type="molecule type" value="Genomic_DNA"/>
</dbReference>
<evidence type="ECO:0000256" key="1">
    <source>
        <dbReference type="SAM" id="MobiDB-lite"/>
    </source>
</evidence>
<organism evidence="2 3">
    <name type="scientific">Pichia inconspicua</name>
    <dbReference type="NCBI Taxonomy" id="52247"/>
    <lineage>
        <taxon>Eukaryota</taxon>
        <taxon>Fungi</taxon>
        <taxon>Dikarya</taxon>
        <taxon>Ascomycota</taxon>
        <taxon>Saccharomycotina</taxon>
        <taxon>Pichiomycetes</taxon>
        <taxon>Pichiales</taxon>
        <taxon>Pichiaceae</taxon>
        <taxon>Pichia</taxon>
    </lineage>
</organism>
<dbReference type="AlphaFoldDB" id="A0A4T0X1M3"/>
<comment type="caution">
    <text evidence="2">The sequence shown here is derived from an EMBL/GenBank/DDBJ whole genome shotgun (WGS) entry which is preliminary data.</text>
</comment>
<name>A0A4T0X1M3_9ASCO</name>